<keyword evidence="6" id="KW-0444">Lipid biosynthesis</keyword>
<dbReference type="GO" id="GO:0005524">
    <property type="term" value="F:ATP binding"/>
    <property type="evidence" value="ECO:0007669"/>
    <property type="project" value="UniProtKB-KW"/>
</dbReference>
<evidence type="ECO:0000256" key="18">
    <source>
        <dbReference type="ARBA" id="ARBA00023209"/>
    </source>
</evidence>
<dbReference type="GO" id="GO:0004143">
    <property type="term" value="F:ATP-dependent diacylglycerol kinase activity"/>
    <property type="evidence" value="ECO:0007669"/>
    <property type="project" value="UniProtKB-EC"/>
</dbReference>
<evidence type="ECO:0000256" key="10">
    <source>
        <dbReference type="ARBA" id="ARBA00022723"/>
    </source>
</evidence>
<evidence type="ECO:0000256" key="14">
    <source>
        <dbReference type="ARBA" id="ARBA00022842"/>
    </source>
</evidence>
<feature type="active site" description="Proton acceptor" evidence="20">
    <location>
        <position position="68"/>
    </location>
</feature>
<dbReference type="STRING" id="573570.F7310_00415"/>
<comment type="subcellular location">
    <subcellularLocation>
        <location evidence="1 24">Cell inner membrane</location>
        <topology evidence="1 24">Multi-pass membrane protein</topology>
    </subcellularLocation>
</comment>
<dbReference type="GO" id="GO:0046872">
    <property type="term" value="F:metal ion binding"/>
    <property type="evidence" value="ECO:0007669"/>
    <property type="project" value="UniProtKB-KW"/>
</dbReference>
<name>A0A1L4BPZ1_9GAMM</name>
<evidence type="ECO:0000256" key="20">
    <source>
        <dbReference type="PIRSR" id="PIRSR600829-1"/>
    </source>
</evidence>
<dbReference type="Pfam" id="PF01219">
    <property type="entry name" value="DAGK_prokar"/>
    <property type="match status" value="1"/>
</dbReference>
<evidence type="ECO:0000256" key="15">
    <source>
        <dbReference type="ARBA" id="ARBA00022989"/>
    </source>
</evidence>
<dbReference type="Proteomes" id="UP000184222">
    <property type="component" value="Chromosome"/>
</dbReference>
<keyword evidence="5" id="KW-1003">Cell membrane</keyword>
<dbReference type="GO" id="GO:0005886">
    <property type="term" value="C:plasma membrane"/>
    <property type="evidence" value="ECO:0007669"/>
    <property type="project" value="UniProtKB-SubCell"/>
</dbReference>
<evidence type="ECO:0000256" key="2">
    <source>
        <dbReference type="ARBA" id="ARBA00005967"/>
    </source>
</evidence>
<organism evidence="25 26">
    <name type="scientific">Francisella uliginis</name>
    <dbReference type="NCBI Taxonomy" id="573570"/>
    <lineage>
        <taxon>Bacteria</taxon>
        <taxon>Pseudomonadati</taxon>
        <taxon>Pseudomonadota</taxon>
        <taxon>Gammaproteobacteria</taxon>
        <taxon>Thiotrichales</taxon>
        <taxon>Francisellaceae</taxon>
        <taxon>Francisella</taxon>
    </lineage>
</organism>
<feature type="binding site" evidence="21">
    <location>
        <position position="68"/>
    </location>
    <ligand>
        <name>substrate</name>
    </ligand>
</feature>
<feature type="transmembrane region" description="Helical" evidence="24">
    <location>
        <begin position="30"/>
        <end position="49"/>
    </location>
</feature>
<evidence type="ECO:0000256" key="7">
    <source>
        <dbReference type="ARBA" id="ARBA00022519"/>
    </source>
</evidence>
<protein>
    <recommendedName>
        <fullName evidence="4 24">Diacylglycerol kinase</fullName>
        <ecNumber evidence="3 24">2.7.1.107</ecNumber>
    </recommendedName>
</protein>
<evidence type="ECO:0000313" key="26">
    <source>
        <dbReference type="Proteomes" id="UP000184222"/>
    </source>
</evidence>
<evidence type="ECO:0000256" key="8">
    <source>
        <dbReference type="ARBA" id="ARBA00022679"/>
    </source>
</evidence>
<dbReference type="InterPro" id="IPR036945">
    <property type="entry name" value="DAGK_sf"/>
</dbReference>
<dbReference type="Gene3D" id="1.10.287.3610">
    <property type="match status" value="1"/>
</dbReference>
<evidence type="ECO:0000256" key="11">
    <source>
        <dbReference type="ARBA" id="ARBA00022741"/>
    </source>
</evidence>
<keyword evidence="7 24" id="KW-0997">Cell inner membrane</keyword>
<evidence type="ECO:0000256" key="1">
    <source>
        <dbReference type="ARBA" id="ARBA00004429"/>
    </source>
</evidence>
<keyword evidence="26" id="KW-1185">Reference proteome</keyword>
<keyword evidence="16 24" id="KW-0443">Lipid metabolism</keyword>
<dbReference type="EC" id="2.7.1.107" evidence="3 24"/>
<feature type="binding site" evidence="22">
    <location>
        <position position="75"/>
    </location>
    <ligand>
        <name>ATP</name>
        <dbReference type="ChEBI" id="CHEBI:30616"/>
    </ligand>
</feature>
<dbReference type="OrthoDB" id="9796011at2"/>
<keyword evidence="11 22" id="KW-0547">Nucleotide-binding</keyword>
<evidence type="ECO:0000256" key="13">
    <source>
        <dbReference type="ARBA" id="ARBA00022840"/>
    </source>
</evidence>
<dbReference type="InterPro" id="IPR000829">
    <property type="entry name" value="DAGK"/>
</dbReference>
<keyword evidence="13 22" id="KW-0067">ATP-binding</keyword>
<evidence type="ECO:0000256" key="4">
    <source>
        <dbReference type="ARBA" id="ARBA00017575"/>
    </source>
</evidence>
<comment type="function">
    <text evidence="24">Catalyzes the ATP-dependent phosphorylation of sn-l,2-diacylglycerol (DAG) to phosphatidic acid. Involved in the recycling of diacylglycerol produced as a by-product during membrane-derived oligosaccharide (MDO) biosynthesis.</text>
</comment>
<comment type="caution">
    <text evidence="24">Lacks conserved residue(s) required for the propagation of feature annotation.</text>
</comment>
<evidence type="ECO:0000256" key="23">
    <source>
        <dbReference type="PIRSR" id="PIRSR600829-4"/>
    </source>
</evidence>
<dbReference type="GO" id="GO:0006654">
    <property type="term" value="P:phosphatidic acid biosynthetic process"/>
    <property type="evidence" value="ECO:0007669"/>
    <property type="project" value="InterPro"/>
</dbReference>
<dbReference type="RefSeq" id="WP_072711110.1">
    <property type="nucleotide sequence ID" value="NZ_CP016796.1"/>
</dbReference>
<evidence type="ECO:0000256" key="12">
    <source>
        <dbReference type="ARBA" id="ARBA00022777"/>
    </source>
</evidence>
<dbReference type="PANTHER" id="PTHR34299">
    <property type="entry name" value="DIACYLGLYCEROL KINASE"/>
    <property type="match status" value="1"/>
</dbReference>
<keyword evidence="8 24" id="KW-0808">Transferase</keyword>
<accession>A0A1L4BPZ1</accession>
<comment type="cofactor">
    <cofactor evidence="23">
        <name>Mg(2+)</name>
        <dbReference type="ChEBI" id="CHEBI:18420"/>
    </cofactor>
    <text evidence="23">Mn(2+), Zn(2+), Cd(2+) and Co(2+) support activity to lesser extents.</text>
</comment>
<sequence length="121" mass="14047">MLNKPKFTLFNNTKYALSGLSDIFRNEKSFRLQLLLFVVLTIFIWILPLSINSKFVLQLVSFLPVFSEIINSAIERVVDLITKDYHELAKKAKDAGSALVFVSFTIEFIIWVVTLYMNFIY</sequence>
<dbReference type="InterPro" id="IPR033718">
    <property type="entry name" value="DAGK_prok"/>
</dbReference>
<proteinExistence type="inferred from homology"/>
<evidence type="ECO:0000256" key="24">
    <source>
        <dbReference type="RuleBase" id="RU363065"/>
    </source>
</evidence>
<dbReference type="EMBL" id="CP016796">
    <property type="protein sequence ID" value="API85908.1"/>
    <property type="molecule type" value="Genomic_DNA"/>
</dbReference>
<evidence type="ECO:0000256" key="5">
    <source>
        <dbReference type="ARBA" id="ARBA00022475"/>
    </source>
</evidence>
<dbReference type="PROSITE" id="PS01069">
    <property type="entry name" value="DAGK_PROKAR"/>
    <property type="match status" value="1"/>
</dbReference>
<feature type="binding site" evidence="23">
    <location>
        <position position="27"/>
    </location>
    <ligand>
        <name>a divalent metal cation</name>
        <dbReference type="ChEBI" id="CHEBI:60240"/>
    </ligand>
</feature>
<dbReference type="CDD" id="cd14264">
    <property type="entry name" value="DAGK_IM"/>
    <property type="match status" value="1"/>
</dbReference>
<reference evidence="25 26" key="1">
    <citation type="journal article" date="2016" name="Appl. Environ. Microbiol.">
        <title>Whole genome relationships among Francisella bacteria of diverse origin define new species and provide specific regions for detection.</title>
        <authorList>
            <person name="Challacombe J.F."/>
            <person name="Petersen J.M."/>
            <person name="Gallegos-Graves V."/>
            <person name="Hodge D."/>
            <person name="Pillai S."/>
            <person name="Kuske C.R."/>
        </authorList>
    </citation>
    <scope>NUCLEOTIDE SEQUENCE [LARGE SCALE GENOMIC DNA]</scope>
    <source>
        <strain evidence="26">TX07-7310</strain>
    </source>
</reference>
<keyword evidence="19 24" id="KW-1208">Phospholipid metabolism</keyword>
<evidence type="ECO:0000256" key="17">
    <source>
        <dbReference type="ARBA" id="ARBA00023136"/>
    </source>
</evidence>
<dbReference type="PANTHER" id="PTHR34299:SF1">
    <property type="entry name" value="DIACYLGLYCEROL KINASE"/>
    <property type="match status" value="1"/>
</dbReference>
<keyword evidence="18" id="KW-0594">Phospholipid biosynthesis</keyword>
<evidence type="ECO:0000256" key="22">
    <source>
        <dbReference type="PIRSR" id="PIRSR600829-3"/>
    </source>
</evidence>
<gene>
    <name evidence="25" type="ORF">F7310_00415</name>
</gene>
<feature type="transmembrane region" description="Helical" evidence="24">
    <location>
        <begin position="95"/>
        <end position="117"/>
    </location>
</feature>
<feature type="binding site" evidence="23">
    <location>
        <position position="75"/>
    </location>
    <ligand>
        <name>a divalent metal cation</name>
        <dbReference type="ChEBI" id="CHEBI:60240"/>
    </ligand>
</feature>
<evidence type="ECO:0000256" key="3">
    <source>
        <dbReference type="ARBA" id="ARBA00012133"/>
    </source>
</evidence>
<feature type="binding site" evidence="22">
    <location>
        <begin position="93"/>
        <end position="94"/>
    </location>
    <ligand>
        <name>ATP</name>
        <dbReference type="ChEBI" id="CHEBI:30616"/>
    </ligand>
</feature>
<dbReference type="AlphaFoldDB" id="A0A1L4BPZ1"/>
<dbReference type="KEGG" id="frx:F7310_00415"/>
<feature type="binding site" evidence="22">
    <location>
        <position position="15"/>
    </location>
    <ligand>
        <name>ATP</name>
        <dbReference type="ChEBI" id="CHEBI:30616"/>
    </ligand>
</feature>
<comment type="catalytic activity">
    <reaction evidence="24">
        <text>a 1,2-diacyl-sn-glycerol + ATP = a 1,2-diacyl-sn-glycero-3-phosphate + ADP + H(+)</text>
        <dbReference type="Rhea" id="RHEA:10272"/>
        <dbReference type="ChEBI" id="CHEBI:15378"/>
        <dbReference type="ChEBI" id="CHEBI:17815"/>
        <dbReference type="ChEBI" id="CHEBI:30616"/>
        <dbReference type="ChEBI" id="CHEBI:58608"/>
        <dbReference type="ChEBI" id="CHEBI:456216"/>
        <dbReference type="EC" id="2.7.1.107"/>
    </reaction>
</comment>
<evidence type="ECO:0000256" key="6">
    <source>
        <dbReference type="ARBA" id="ARBA00022516"/>
    </source>
</evidence>
<keyword evidence="17 24" id="KW-0472">Membrane</keyword>
<keyword evidence="10 23" id="KW-0479">Metal-binding</keyword>
<evidence type="ECO:0000256" key="9">
    <source>
        <dbReference type="ARBA" id="ARBA00022692"/>
    </source>
</evidence>
<keyword evidence="14 23" id="KW-0460">Magnesium</keyword>
<keyword evidence="15 24" id="KW-1133">Transmembrane helix</keyword>
<evidence type="ECO:0000256" key="19">
    <source>
        <dbReference type="ARBA" id="ARBA00023264"/>
    </source>
</evidence>
<evidence type="ECO:0000313" key="25">
    <source>
        <dbReference type="EMBL" id="API85908.1"/>
    </source>
</evidence>
<keyword evidence="9 24" id="KW-0812">Transmembrane</keyword>
<evidence type="ECO:0000256" key="21">
    <source>
        <dbReference type="PIRSR" id="PIRSR600829-2"/>
    </source>
</evidence>
<keyword evidence="12 24" id="KW-0418">Kinase</keyword>
<comment type="similarity">
    <text evidence="2 24">Belongs to the bacterial diacylglycerol kinase family.</text>
</comment>
<feature type="binding site" evidence="22">
    <location>
        <position position="27"/>
    </location>
    <ligand>
        <name>ATP</name>
        <dbReference type="ChEBI" id="CHEBI:30616"/>
    </ligand>
</feature>
<feature type="binding site" evidence="21">
    <location>
        <position position="97"/>
    </location>
    <ligand>
        <name>substrate</name>
    </ligand>
</feature>
<evidence type="ECO:0000256" key="16">
    <source>
        <dbReference type="ARBA" id="ARBA00023098"/>
    </source>
</evidence>